<protein>
    <recommendedName>
        <fullName evidence="4">Golgi apparatus membrane protein TVP38</fullName>
    </recommendedName>
    <alternativeName>
        <fullName evidence="5">Golgi apparatus membrane protein tvp38</fullName>
    </alternativeName>
</protein>
<evidence type="ECO:0000256" key="6">
    <source>
        <dbReference type="ARBA" id="ARBA00022692"/>
    </source>
</evidence>
<keyword evidence="6 11" id="KW-0812">Transmembrane</keyword>
<evidence type="ECO:0000256" key="7">
    <source>
        <dbReference type="ARBA" id="ARBA00022989"/>
    </source>
</evidence>
<comment type="similarity">
    <text evidence="3">Belongs to the TVP38/TMEM64 family.</text>
</comment>
<feature type="compositionally biased region" description="Low complexity" evidence="10">
    <location>
        <begin position="1"/>
        <end position="20"/>
    </location>
</feature>
<feature type="domain" description="VTT" evidence="12">
    <location>
        <begin position="224"/>
        <end position="338"/>
    </location>
</feature>
<feature type="transmembrane region" description="Helical" evidence="11">
    <location>
        <begin position="164"/>
        <end position="183"/>
    </location>
</feature>
<keyword evidence="8" id="KW-0333">Golgi apparatus</keyword>
<feature type="transmembrane region" description="Helical" evidence="11">
    <location>
        <begin position="356"/>
        <end position="377"/>
    </location>
</feature>
<evidence type="ECO:0000313" key="13">
    <source>
        <dbReference type="EMBL" id="CAK7225487.1"/>
    </source>
</evidence>
<gene>
    <name evidence="13" type="primary">TVP38</name>
    <name evidence="13" type="ORF">SCUCBS95973_005881</name>
</gene>
<dbReference type="Pfam" id="PF09335">
    <property type="entry name" value="VTT_dom"/>
    <property type="match status" value="1"/>
</dbReference>
<feature type="region of interest" description="Disordered" evidence="10">
    <location>
        <begin position="453"/>
        <end position="502"/>
    </location>
</feature>
<evidence type="ECO:0000256" key="3">
    <source>
        <dbReference type="ARBA" id="ARBA00008640"/>
    </source>
</evidence>
<feature type="transmembrane region" description="Helical" evidence="11">
    <location>
        <begin position="124"/>
        <end position="144"/>
    </location>
</feature>
<feature type="compositionally biased region" description="Acidic residues" evidence="10">
    <location>
        <begin position="416"/>
        <end position="432"/>
    </location>
</feature>
<evidence type="ECO:0000256" key="8">
    <source>
        <dbReference type="ARBA" id="ARBA00023034"/>
    </source>
</evidence>
<keyword evidence="9 11" id="KW-0472">Membrane</keyword>
<feature type="compositionally biased region" description="Basic residues" evidence="10">
    <location>
        <begin position="106"/>
        <end position="124"/>
    </location>
</feature>
<feature type="compositionally biased region" description="Low complexity" evidence="10">
    <location>
        <begin position="32"/>
        <end position="46"/>
    </location>
</feature>
<keyword evidence="14" id="KW-1185">Reference proteome</keyword>
<evidence type="ECO:0000256" key="9">
    <source>
        <dbReference type="ARBA" id="ARBA00023136"/>
    </source>
</evidence>
<evidence type="ECO:0000256" key="11">
    <source>
        <dbReference type="SAM" id="Phobius"/>
    </source>
</evidence>
<comment type="caution">
    <text evidence="13">The sequence shown here is derived from an EMBL/GenBank/DDBJ whole genome shotgun (WGS) entry which is preliminary data.</text>
</comment>
<accession>A0ABP0C0H4</accession>
<reference evidence="13 14" key="1">
    <citation type="submission" date="2024-01" db="EMBL/GenBank/DDBJ databases">
        <authorList>
            <person name="Allen C."/>
            <person name="Tagirdzhanova G."/>
        </authorList>
    </citation>
    <scope>NUCLEOTIDE SEQUENCE [LARGE SCALE GENOMIC DNA]</scope>
</reference>
<dbReference type="InterPro" id="IPR051076">
    <property type="entry name" value="Golgi_membrane_TVP38/TMEM64"/>
</dbReference>
<dbReference type="EMBL" id="CAWUHB010000033">
    <property type="protein sequence ID" value="CAK7225487.1"/>
    <property type="molecule type" value="Genomic_DNA"/>
</dbReference>
<evidence type="ECO:0000256" key="2">
    <source>
        <dbReference type="ARBA" id="ARBA00004653"/>
    </source>
</evidence>
<comment type="subcellular location">
    <subcellularLocation>
        <location evidence="2">Golgi apparatus membrane</location>
        <topology evidence="2">Multi-pass membrane protein</topology>
    </subcellularLocation>
</comment>
<dbReference type="Proteomes" id="UP001642405">
    <property type="component" value="Unassembled WGS sequence"/>
</dbReference>
<name>A0ABP0C0H4_9PEZI</name>
<evidence type="ECO:0000313" key="14">
    <source>
        <dbReference type="Proteomes" id="UP001642405"/>
    </source>
</evidence>
<feature type="transmembrane region" description="Helical" evidence="11">
    <location>
        <begin position="238"/>
        <end position="258"/>
    </location>
</feature>
<dbReference type="InterPro" id="IPR032816">
    <property type="entry name" value="VTT_dom"/>
</dbReference>
<evidence type="ECO:0000256" key="4">
    <source>
        <dbReference type="ARBA" id="ARBA00013533"/>
    </source>
</evidence>
<feature type="compositionally biased region" description="Gly residues" evidence="10">
    <location>
        <begin position="88"/>
        <end position="105"/>
    </location>
</feature>
<dbReference type="PANTHER" id="PTHR47549">
    <property type="entry name" value="GOLGI APPARATUS MEMBRANE PROTEIN TVP38-RELATED"/>
    <property type="match status" value="1"/>
</dbReference>
<feature type="region of interest" description="Disordered" evidence="10">
    <location>
        <begin position="389"/>
        <end position="432"/>
    </location>
</feature>
<comment type="function">
    <text evidence="1">Golgi membrane protein involved in vesicular trafficking and spindle migration.</text>
</comment>
<proteinExistence type="inferred from homology"/>
<evidence type="ECO:0000256" key="10">
    <source>
        <dbReference type="SAM" id="MobiDB-lite"/>
    </source>
</evidence>
<keyword evidence="7 11" id="KW-1133">Transmembrane helix</keyword>
<evidence type="ECO:0000256" key="1">
    <source>
        <dbReference type="ARBA" id="ARBA00002978"/>
    </source>
</evidence>
<feature type="compositionally biased region" description="Pro residues" evidence="10">
    <location>
        <begin position="21"/>
        <end position="31"/>
    </location>
</feature>
<evidence type="ECO:0000259" key="12">
    <source>
        <dbReference type="Pfam" id="PF09335"/>
    </source>
</evidence>
<dbReference type="PANTHER" id="PTHR47549:SF1">
    <property type="entry name" value="GOLGI APPARATUS MEMBRANE PROTEIN TVP38"/>
    <property type="match status" value="1"/>
</dbReference>
<organism evidence="13 14">
    <name type="scientific">Sporothrix curviconia</name>
    <dbReference type="NCBI Taxonomy" id="1260050"/>
    <lineage>
        <taxon>Eukaryota</taxon>
        <taxon>Fungi</taxon>
        <taxon>Dikarya</taxon>
        <taxon>Ascomycota</taxon>
        <taxon>Pezizomycotina</taxon>
        <taxon>Sordariomycetes</taxon>
        <taxon>Sordariomycetidae</taxon>
        <taxon>Ophiostomatales</taxon>
        <taxon>Ophiostomataceae</taxon>
        <taxon>Sporothrix</taxon>
    </lineage>
</organism>
<feature type="transmembrane region" description="Helical" evidence="11">
    <location>
        <begin position="204"/>
        <end position="226"/>
    </location>
</feature>
<evidence type="ECO:0000256" key="5">
    <source>
        <dbReference type="ARBA" id="ARBA00020673"/>
    </source>
</evidence>
<sequence length="502" mass="52412">MADYHSPATAAAAHAAAVPLSPSPSPSPSPTPSAQIAMNAASSNSPSPQPPWALRPDNTGGSTGHSAGSSSPQASRFSINRANSGRSSRGGSGFQGRSGAGGGGYGRRHSRASFSRGRGRRRAGGFRGAVASATSTAGTLWRWGVASGNHVLAFYIRLSPLHRILFLLAGAVSFTLGILMLVYSHRIFAALGPMAKGWHDMRGGWVLVWLLVFITGFPPIIGYSTACTLAGLVYGFPWGWPIAASANVIGSLAAFVASRTVLSRYVDRLVGSDHRFVALSQVLRHDGLWVLAAVRFCPLPYSLSNGFLATIPSITPLSFALSTAMASPKLLVHVFIGSRLAKLAEDGDSMSAGDKVLNYFSMAVFGCVGVGVGLFIFRRTMARAAEIAAEEGQQEEGRAAGGLGQTNRAPGVYADNDADVDVDDDNAPLMDPEDADVAALMDDDDISLWAADHFADGDGGADASDDASAPSSTKNNKNHSRVGSYHDDSDGEQSGRKSTGKR</sequence>
<feature type="region of interest" description="Disordered" evidence="10">
    <location>
        <begin position="1"/>
        <end position="128"/>
    </location>
</feature>